<dbReference type="Pfam" id="PF16197">
    <property type="entry name" value="KAsynt_C_assoc"/>
    <property type="match status" value="1"/>
</dbReference>
<dbReference type="Pfam" id="PF21089">
    <property type="entry name" value="PKS_DH_N"/>
    <property type="match status" value="1"/>
</dbReference>
<dbReference type="InterPro" id="IPR049551">
    <property type="entry name" value="PKS_DH_C"/>
</dbReference>
<keyword evidence="7" id="KW-0012">Acyltransferase</keyword>
<dbReference type="SUPFAM" id="SSF53335">
    <property type="entry name" value="S-adenosyl-L-methionine-dependent methyltransferases"/>
    <property type="match status" value="1"/>
</dbReference>
<organism evidence="12 13">
    <name type="scientific">Aspergillus sclerotialis</name>
    <dbReference type="NCBI Taxonomy" id="2070753"/>
    <lineage>
        <taxon>Eukaryota</taxon>
        <taxon>Fungi</taxon>
        <taxon>Dikarya</taxon>
        <taxon>Ascomycota</taxon>
        <taxon>Pezizomycotina</taxon>
        <taxon>Eurotiomycetes</taxon>
        <taxon>Eurotiomycetidae</taxon>
        <taxon>Eurotiales</taxon>
        <taxon>Aspergillaceae</taxon>
        <taxon>Aspergillus</taxon>
        <taxon>Aspergillus subgen. Polypaecilum</taxon>
    </lineage>
</organism>
<dbReference type="CDD" id="cd05195">
    <property type="entry name" value="enoyl_red"/>
    <property type="match status" value="1"/>
</dbReference>
<dbReference type="InterPro" id="IPR013217">
    <property type="entry name" value="Methyltransf_12"/>
</dbReference>
<dbReference type="InterPro" id="IPR057326">
    <property type="entry name" value="KR_dom"/>
</dbReference>
<dbReference type="GO" id="GO:0006633">
    <property type="term" value="P:fatty acid biosynthetic process"/>
    <property type="evidence" value="ECO:0007669"/>
    <property type="project" value="TreeGrafter"/>
</dbReference>
<dbReference type="InterPro" id="IPR013149">
    <property type="entry name" value="ADH-like_C"/>
</dbReference>
<dbReference type="Gene3D" id="3.90.180.10">
    <property type="entry name" value="Medium-chain alcohol dehydrogenases, catalytic domain"/>
    <property type="match status" value="1"/>
</dbReference>
<dbReference type="SUPFAM" id="SSF53901">
    <property type="entry name" value="Thiolase-like"/>
    <property type="match status" value="1"/>
</dbReference>
<evidence type="ECO:0000256" key="7">
    <source>
        <dbReference type="ARBA" id="ARBA00023315"/>
    </source>
</evidence>
<dbReference type="CDD" id="cd02440">
    <property type="entry name" value="AdoMet_MTases"/>
    <property type="match status" value="1"/>
</dbReference>
<dbReference type="InterPro" id="IPR056501">
    <property type="entry name" value="NAD-bd_HRPKS_sdrA"/>
</dbReference>
<gene>
    <name evidence="12" type="ORF">PHISCL_00900</name>
</gene>
<dbReference type="SUPFAM" id="SSF47336">
    <property type="entry name" value="ACP-like"/>
    <property type="match status" value="1"/>
</dbReference>
<feature type="region of interest" description="C-terminal hotdog fold" evidence="8">
    <location>
        <begin position="1057"/>
        <end position="1206"/>
    </location>
</feature>
<dbReference type="Pfam" id="PF14765">
    <property type="entry name" value="PS-DH"/>
    <property type="match status" value="1"/>
</dbReference>
<sequence length="2490" mass="273115">MEPIAVVGIANRFPGEATNPSRFWDLLSKAREAWSVVPESRFNQKAFWHPDKGHRGTIYNKGGHFLEEDVSKFDASFFNISPGEACAMDPQLRLLLEVAYEAFENSGSTLDTLKGSSTSVFTAIYSRDYEKLLFRDPDYLPFYTVTGTGDAMYSNRLSYFFDLRGPSVTLDTGCSGSLVALHSACESMWNGQARQALVGGVNIILDPASMIPPCFFQMYSPDGRSYAFDDRAAGYGRGEGAACVVLKPLSEALKDGDPIRASFEALPVAQETLIRKAYRAAGLDPSRTVYVEAHGSGTALGDRVESTALAAVFGNREGHRSKDILIGSVKTNIGHLESASGLAALIKAVIIVENGLIPPSLSYQNPSPGAPIGDNSVKVVTEPQRLDELGPRQISINSFGYGGTNAHLILDAPGTCQKPSSKRKPYLFVLSARSESSVQSAAVRLAEHLTKIKESESPNYLSCLAFTLSQRRSICPWRLVLVADTTALLHESLLKQPACIRSPNTPPRLAFVFTGQGSQWYAMGRELLQTYHVFQRSMEAAEEYLMDLGADWKLREELCRDPGSCRLNGTYISQPSVTAIQLALVDLLDSWDIKPSGVTGHSSGEIAAAYACQAISFESALLVAYSRGCAAQKLSSDENIHGGMLAVGLSDKDAEAYIAAIPSSHGSVRVACVNSPNSVTISGDESFIEQLHSKLDSAHVFVRRLPVSVGYHSHHMLLVADDYMQRLSNLPAPSFSNRVPFFSSVYGRRLDARRLNAWYWVENLTSPVLFSSALEGLCGMLAGKTDEVSSSNFQDASIGIIEVGPHSALKGPIQQTLAGAGFEGYTYIPSLVRKEPADKSILAMAGALFQIGTKINLKHVNFGDSNQKMPACLTDLPPYAWDHGTSYWYESRLSRNYRHRQNLPHPLVGSLMPHSSRYDLQWRKYIGASDMGWVRGHVVEDRMVFPGAGFLCMAFEVMACYADQNGKNDLSDGMKLSDISFINPLILPSSGDPVEVIISFRPSSESMGRDLALRHEFLITSFPGGVDELELCRGFICQLSNQTRPNSPIVDVKGKTTELQSPGAMYGKLEELGHRYTGDFRHISSIAAGDGSSWITVEPISMDNSAENWTPLPMHPATLDGCIQSLFPAISSGFGLNNSIMPSSIKEVVLWPWKQGSTEKQLEVFCQATKLGKRKFAAEIDVLTGGQCFLSMNSLHATSTLSDTMISPAVAKPETRCQKVTLMTDPQFLDAEQISSICKAGLEHSSTNRHLSLFARACQYYGKKAVDEMNQVDTHGMQRHLQEYLLWINRLADGNLPEMPKITDNGLHYEDLLRQVEALGYEGQMVCRIGRNLSQIIRGQVDAIALMLEGNLLHNLYHHDESMQRCAQHAAQYVRLLGLKNPNQRILEIGAGTGGTTLVILQALEDPNRRLFHSYTFTDISSGFFPAAEEKFAAWKNVMKFRALNIEQAPDDQGFEPESYDLIIAANVLHATTYMNQTLEHVRRLLNPEGKLCLLESTRPTIQRSFVFGTLPGWWVGARERQKDSPLLTAEEWNEALRENKFSGNDCCVHSSDDPSEQTDSLIFSTAVEGRVTDKSIIPVVVAREKLSDKNSLDSLEYALATAFAESSNFRIDSFVSLGDEALCNQICICVAGLSPSYLSNIGTGAFDRLKDSIRMVKKFIWVTSGATFECANPQSALIYGLTRAMRREQWNAEIITVDLDPDQSRTKMDLAKTLVHFLGCQSLINVGKDTEWTERGGKWFVPRLVPDDISTQFVSLMTNRSSQPPAQAQQIVEAGHPLRLTVGQSATLQNLEFARDTTWELPLADDEVEIEVRNTGINFRDTMILLGEMDSDLYGECSGVVVGVGKSLKDQFSRGDQVYSSMVFAHSTHVRAKGALTKHLPPGVSLEDGAAIPIIYNTAYYSLVTVARLRKGETVLIHAGAGGVGQAAISLALHLGAIVFTTVGSEEKRQLLVNRFGISSSYIFSTRTGDFKHGIKHLTKGTGVDVVLNSLSGSVLQDSLDIMAEFGRFIEIGKRDLLAGARLDMAALYNCVSITVIDLIQLLQHSPAILDEVNSRVWDLLANGNIQPPRPIHVFPVSNIEEAFRHFQSRPPGKTVIKFNPEDKVKIIPSNPSPGKLNPNGTYLVVGGQGGLGRAICNWMAGHGAKNIVILSPSGPGKASTERLIAELGEMGTQLKAFACDISNREQLTENLAICRESLPPIRGVIQGALRLKDTTFENMTHGDYMEVLGPKFFGTYLLHETLSEWPLDFFILLSSFTGLIGTAGQANYAAVSTFQDAFARWRSAQGKPTISLDLGPIQDAGYVAENRDAMDYMLRQGLHLIPLDSFLALLDYAITRPLNDPSISQLAIGWKPTSLDTSQDSESLMKVNEAMFEHFLSGEPVSSTPEKSVEHNLPLDEVLRKALTDRRSAQDVVLKVQGILSHLVSTLTGHAVEEVDSVRSLAEQGGDSLVVVEFRNWLRKMLGSNFGLGKDLGKIPLKEIAALIVETS</sequence>
<dbReference type="SMART" id="SM00823">
    <property type="entry name" value="PKS_PP"/>
    <property type="match status" value="1"/>
</dbReference>
<dbReference type="SUPFAM" id="SSF51735">
    <property type="entry name" value="NAD(P)-binding Rossmann-fold domains"/>
    <property type="match status" value="2"/>
</dbReference>
<dbReference type="GO" id="GO:0016491">
    <property type="term" value="F:oxidoreductase activity"/>
    <property type="evidence" value="ECO:0007669"/>
    <property type="project" value="UniProtKB-KW"/>
</dbReference>
<dbReference type="InterPro" id="IPR049900">
    <property type="entry name" value="PKS_mFAS_DH"/>
</dbReference>
<dbReference type="InterPro" id="IPR049552">
    <property type="entry name" value="PKS_DH_N"/>
</dbReference>
<dbReference type="Pfam" id="PF02801">
    <property type="entry name" value="Ketoacyl-synt_C"/>
    <property type="match status" value="1"/>
</dbReference>
<dbReference type="STRING" id="2070753.A0A3A2ZUD1"/>
<evidence type="ECO:0000256" key="6">
    <source>
        <dbReference type="ARBA" id="ARBA00023268"/>
    </source>
</evidence>
<feature type="active site" description="Proton acceptor; for dehydratase activity" evidence="8">
    <location>
        <position position="937"/>
    </location>
</feature>
<dbReference type="Proteomes" id="UP000266188">
    <property type="component" value="Unassembled WGS sequence"/>
</dbReference>
<feature type="domain" description="PKS/mFAS DH" evidence="11">
    <location>
        <begin position="905"/>
        <end position="1206"/>
    </location>
</feature>
<dbReference type="PROSITE" id="PS52019">
    <property type="entry name" value="PKS_MFAS_DH"/>
    <property type="match status" value="1"/>
</dbReference>
<evidence type="ECO:0000259" key="9">
    <source>
        <dbReference type="PROSITE" id="PS50075"/>
    </source>
</evidence>
<dbReference type="Pfam" id="PF00698">
    <property type="entry name" value="Acyl_transf_1"/>
    <property type="match status" value="1"/>
</dbReference>
<feature type="active site" description="Proton donor; for dehydratase activity" evidence="8">
    <location>
        <position position="1120"/>
    </location>
</feature>
<dbReference type="InterPro" id="IPR029063">
    <property type="entry name" value="SAM-dependent_MTases_sf"/>
</dbReference>
<keyword evidence="2" id="KW-0597">Phosphoprotein</keyword>
<comment type="caution">
    <text evidence="12">The sequence shown here is derived from an EMBL/GenBank/DDBJ whole genome shotgun (WGS) entry which is preliminary data.</text>
</comment>
<dbReference type="SMART" id="SM00826">
    <property type="entry name" value="PKS_DH"/>
    <property type="match status" value="1"/>
</dbReference>
<dbReference type="InterPro" id="IPR016036">
    <property type="entry name" value="Malonyl_transacylase_ACP-bd"/>
</dbReference>
<dbReference type="InterPro" id="IPR011032">
    <property type="entry name" value="GroES-like_sf"/>
</dbReference>
<evidence type="ECO:0000256" key="4">
    <source>
        <dbReference type="ARBA" id="ARBA00022857"/>
    </source>
</evidence>
<dbReference type="InterPro" id="IPR050091">
    <property type="entry name" value="PKS_NRPS_Biosynth_Enz"/>
</dbReference>
<dbReference type="InterPro" id="IPR020806">
    <property type="entry name" value="PKS_PP-bd"/>
</dbReference>
<dbReference type="PROSITE" id="PS52004">
    <property type="entry name" value="KS3_2"/>
    <property type="match status" value="1"/>
</dbReference>
<dbReference type="InterPro" id="IPR014043">
    <property type="entry name" value="Acyl_transferase_dom"/>
</dbReference>
<evidence type="ECO:0000259" key="11">
    <source>
        <dbReference type="PROSITE" id="PS52019"/>
    </source>
</evidence>
<evidence type="ECO:0000256" key="3">
    <source>
        <dbReference type="ARBA" id="ARBA00022679"/>
    </source>
</evidence>
<evidence type="ECO:0000256" key="8">
    <source>
        <dbReference type="PROSITE-ProRule" id="PRU01363"/>
    </source>
</evidence>
<dbReference type="Gene3D" id="3.10.129.110">
    <property type="entry name" value="Polyketide synthase dehydratase"/>
    <property type="match status" value="1"/>
</dbReference>
<evidence type="ECO:0000256" key="5">
    <source>
        <dbReference type="ARBA" id="ARBA00023002"/>
    </source>
</evidence>
<keyword evidence="3" id="KW-0808">Transferase</keyword>
<dbReference type="OrthoDB" id="329835at2759"/>
<name>A0A3A2ZUD1_9EURO</name>
<dbReference type="InterPro" id="IPR014031">
    <property type="entry name" value="Ketoacyl_synth_C"/>
</dbReference>
<dbReference type="Pfam" id="PF08242">
    <property type="entry name" value="Methyltransf_12"/>
    <property type="match status" value="1"/>
</dbReference>
<dbReference type="FunFam" id="3.40.50.720:FF:000209">
    <property type="entry name" value="Polyketide synthase Pks12"/>
    <property type="match status" value="1"/>
</dbReference>
<dbReference type="InterPro" id="IPR013154">
    <property type="entry name" value="ADH-like_N"/>
</dbReference>
<dbReference type="GO" id="GO:0031177">
    <property type="term" value="F:phosphopantetheine binding"/>
    <property type="evidence" value="ECO:0007669"/>
    <property type="project" value="InterPro"/>
</dbReference>
<evidence type="ECO:0000259" key="10">
    <source>
        <dbReference type="PROSITE" id="PS52004"/>
    </source>
</evidence>
<dbReference type="InterPro" id="IPR020841">
    <property type="entry name" value="PKS_Beta-ketoAc_synthase_dom"/>
</dbReference>
<dbReference type="Pfam" id="PF23114">
    <property type="entry name" value="NAD-bd_HRPKS_sdrA"/>
    <property type="match status" value="1"/>
</dbReference>
<feature type="region of interest" description="N-terminal hotdog fold" evidence="8">
    <location>
        <begin position="905"/>
        <end position="1043"/>
    </location>
</feature>
<evidence type="ECO:0000313" key="12">
    <source>
        <dbReference type="EMBL" id="RJE26768.1"/>
    </source>
</evidence>
<dbReference type="CDD" id="cd00833">
    <property type="entry name" value="PKS"/>
    <property type="match status" value="1"/>
</dbReference>
<feature type="domain" description="Ketosynthase family 3 (KS3)" evidence="10">
    <location>
        <begin position="1"/>
        <end position="412"/>
    </location>
</feature>
<evidence type="ECO:0000256" key="2">
    <source>
        <dbReference type="ARBA" id="ARBA00022553"/>
    </source>
</evidence>
<dbReference type="InterPro" id="IPR014030">
    <property type="entry name" value="Ketoacyl_synth_N"/>
</dbReference>
<keyword evidence="13" id="KW-1185">Reference proteome</keyword>
<dbReference type="InterPro" id="IPR042104">
    <property type="entry name" value="PKS_dehydratase_sf"/>
</dbReference>
<dbReference type="InterPro" id="IPR013968">
    <property type="entry name" value="PKS_KR"/>
</dbReference>
<dbReference type="Gene3D" id="3.40.50.720">
    <property type="entry name" value="NAD(P)-binding Rossmann-like Domain"/>
    <property type="match status" value="2"/>
</dbReference>
<feature type="domain" description="Carrier" evidence="9">
    <location>
        <begin position="2412"/>
        <end position="2490"/>
    </location>
</feature>
<dbReference type="Pfam" id="PF00109">
    <property type="entry name" value="ketoacyl-synt"/>
    <property type="match status" value="1"/>
</dbReference>
<dbReference type="PROSITE" id="PS50075">
    <property type="entry name" value="CARRIER"/>
    <property type="match status" value="1"/>
</dbReference>
<reference evidence="13" key="1">
    <citation type="submission" date="2017-02" db="EMBL/GenBank/DDBJ databases">
        <authorList>
            <person name="Tafer H."/>
            <person name="Lopandic K."/>
        </authorList>
    </citation>
    <scope>NUCLEOTIDE SEQUENCE [LARGE SCALE GENOMIC DNA]</scope>
    <source>
        <strain evidence="13">CBS 366.77</strain>
    </source>
</reference>
<evidence type="ECO:0000313" key="13">
    <source>
        <dbReference type="Proteomes" id="UP000266188"/>
    </source>
</evidence>
<dbReference type="PANTHER" id="PTHR43775:SF29">
    <property type="entry name" value="ASPERFURANONE POLYKETIDE SYNTHASE AFOG-RELATED"/>
    <property type="match status" value="1"/>
</dbReference>
<dbReference type="GO" id="GO:0004312">
    <property type="term" value="F:fatty acid synthase activity"/>
    <property type="evidence" value="ECO:0007669"/>
    <property type="project" value="TreeGrafter"/>
</dbReference>
<keyword evidence="5" id="KW-0560">Oxidoreductase</keyword>
<dbReference type="InterPro" id="IPR036736">
    <property type="entry name" value="ACP-like_sf"/>
</dbReference>
<keyword evidence="4" id="KW-0521">NADP</keyword>
<dbReference type="SMART" id="SM00825">
    <property type="entry name" value="PKS_KS"/>
    <property type="match status" value="1"/>
</dbReference>
<accession>A0A3A2ZUD1</accession>
<dbReference type="Gene3D" id="3.40.47.10">
    <property type="match status" value="1"/>
</dbReference>
<keyword evidence="6" id="KW-0511">Multifunctional enzyme</keyword>
<dbReference type="InterPro" id="IPR036291">
    <property type="entry name" value="NAD(P)-bd_dom_sf"/>
</dbReference>
<dbReference type="SMART" id="SM00829">
    <property type="entry name" value="PKS_ER"/>
    <property type="match status" value="1"/>
</dbReference>
<dbReference type="GO" id="GO:1901336">
    <property type="term" value="P:lactone biosynthetic process"/>
    <property type="evidence" value="ECO:0007669"/>
    <property type="project" value="UniProtKB-ARBA"/>
</dbReference>
<dbReference type="InterPro" id="IPR020807">
    <property type="entry name" value="PKS_DH"/>
</dbReference>
<dbReference type="Pfam" id="PF08240">
    <property type="entry name" value="ADH_N"/>
    <property type="match status" value="1"/>
</dbReference>
<dbReference type="PANTHER" id="PTHR43775">
    <property type="entry name" value="FATTY ACID SYNTHASE"/>
    <property type="match status" value="1"/>
</dbReference>
<dbReference type="GO" id="GO:0044550">
    <property type="term" value="P:secondary metabolite biosynthetic process"/>
    <property type="evidence" value="ECO:0007669"/>
    <property type="project" value="TreeGrafter"/>
</dbReference>
<protein>
    <submittedName>
        <fullName evidence="12">Polyketide synthase</fullName>
    </submittedName>
</protein>
<dbReference type="InterPro" id="IPR032821">
    <property type="entry name" value="PKS_assoc"/>
</dbReference>
<dbReference type="SUPFAM" id="SSF50129">
    <property type="entry name" value="GroES-like"/>
    <property type="match status" value="1"/>
</dbReference>
<dbReference type="InterPro" id="IPR020843">
    <property type="entry name" value="ER"/>
</dbReference>
<dbReference type="InterPro" id="IPR009081">
    <property type="entry name" value="PP-bd_ACP"/>
</dbReference>
<dbReference type="SUPFAM" id="SSF52151">
    <property type="entry name" value="FabD/lysophospholipase-like"/>
    <property type="match status" value="1"/>
</dbReference>
<dbReference type="SMART" id="SM00827">
    <property type="entry name" value="PKS_AT"/>
    <property type="match status" value="1"/>
</dbReference>
<dbReference type="InterPro" id="IPR001227">
    <property type="entry name" value="Ac_transferase_dom_sf"/>
</dbReference>
<dbReference type="Pfam" id="PF00107">
    <property type="entry name" value="ADH_zinc_N"/>
    <property type="match status" value="1"/>
</dbReference>
<dbReference type="EMBL" id="MVGC01000015">
    <property type="protein sequence ID" value="RJE26768.1"/>
    <property type="molecule type" value="Genomic_DNA"/>
</dbReference>
<dbReference type="Gene3D" id="3.40.50.150">
    <property type="entry name" value="Vaccinia Virus protein VP39"/>
    <property type="match status" value="1"/>
</dbReference>
<dbReference type="SUPFAM" id="SSF55048">
    <property type="entry name" value="Probable ACP-binding domain of malonyl-CoA ACP transacylase"/>
    <property type="match status" value="1"/>
</dbReference>
<evidence type="ECO:0000256" key="1">
    <source>
        <dbReference type="ARBA" id="ARBA00022450"/>
    </source>
</evidence>
<proteinExistence type="predicted"/>
<dbReference type="Gene3D" id="1.10.1200.10">
    <property type="entry name" value="ACP-like"/>
    <property type="match status" value="1"/>
</dbReference>
<dbReference type="InterPro" id="IPR016035">
    <property type="entry name" value="Acyl_Trfase/lysoPLipase"/>
</dbReference>
<dbReference type="SMART" id="SM00822">
    <property type="entry name" value="PKS_KR"/>
    <property type="match status" value="1"/>
</dbReference>
<dbReference type="Pfam" id="PF08659">
    <property type="entry name" value="KR"/>
    <property type="match status" value="1"/>
</dbReference>
<keyword evidence="1" id="KW-0596">Phosphopantetheine</keyword>
<dbReference type="Gene3D" id="3.40.366.10">
    <property type="entry name" value="Malonyl-Coenzyme A Acyl Carrier Protein, domain 2"/>
    <property type="match status" value="1"/>
</dbReference>
<dbReference type="InterPro" id="IPR016039">
    <property type="entry name" value="Thiolase-like"/>
</dbReference>